<dbReference type="GO" id="GO:0016102">
    <property type="term" value="P:diterpenoid biosynthetic process"/>
    <property type="evidence" value="ECO:0007669"/>
    <property type="project" value="InterPro"/>
</dbReference>
<evidence type="ECO:0000259" key="5">
    <source>
        <dbReference type="Pfam" id="PF01397"/>
    </source>
</evidence>
<dbReference type="AlphaFoldDB" id="A0A7N2LTS8"/>
<dbReference type="PANTHER" id="PTHR31225:SF0">
    <property type="entry name" value="S-(+)-LINALOOL SYNTHASE, CHLOROPLASTIC"/>
    <property type="match status" value="1"/>
</dbReference>
<dbReference type="GeneID" id="115988645"/>
<dbReference type="InterPro" id="IPR036965">
    <property type="entry name" value="Terpene_synth_N_sf"/>
</dbReference>
<dbReference type="OMA" id="MMTAIQG"/>
<evidence type="ECO:0000256" key="1">
    <source>
        <dbReference type="ARBA" id="ARBA00001946"/>
    </source>
</evidence>
<keyword evidence="3" id="KW-0460">Magnesium</keyword>
<organism evidence="7 8">
    <name type="scientific">Quercus lobata</name>
    <name type="common">Valley oak</name>
    <dbReference type="NCBI Taxonomy" id="97700"/>
    <lineage>
        <taxon>Eukaryota</taxon>
        <taxon>Viridiplantae</taxon>
        <taxon>Streptophyta</taxon>
        <taxon>Embryophyta</taxon>
        <taxon>Tracheophyta</taxon>
        <taxon>Spermatophyta</taxon>
        <taxon>Magnoliopsida</taxon>
        <taxon>eudicotyledons</taxon>
        <taxon>Gunneridae</taxon>
        <taxon>Pentapetalae</taxon>
        <taxon>rosids</taxon>
        <taxon>fabids</taxon>
        <taxon>Fagales</taxon>
        <taxon>Fagaceae</taxon>
        <taxon>Quercus</taxon>
    </lineage>
</organism>
<dbReference type="InterPro" id="IPR034741">
    <property type="entry name" value="Terpene_cyclase-like_1_C"/>
</dbReference>
<dbReference type="InterPro" id="IPR005630">
    <property type="entry name" value="Terpene_synthase_metal-bd"/>
</dbReference>
<dbReference type="GO" id="GO:0000287">
    <property type="term" value="F:magnesium ion binding"/>
    <property type="evidence" value="ECO:0007669"/>
    <property type="project" value="InterPro"/>
</dbReference>
<dbReference type="KEGG" id="qlo:115988645"/>
<dbReference type="InterPro" id="IPR050148">
    <property type="entry name" value="Terpene_synthase-like"/>
</dbReference>
<dbReference type="PANTHER" id="PTHR31225">
    <property type="entry name" value="OS04G0344100 PROTEIN-RELATED"/>
    <property type="match status" value="1"/>
</dbReference>
<gene>
    <name evidence="7" type="primary">LOC115988645</name>
</gene>
<dbReference type="SFLD" id="SFLDG01019">
    <property type="entry name" value="Terpene_Cyclase_Like_1_C_Termi"/>
    <property type="match status" value="1"/>
</dbReference>
<dbReference type="EMBL" id="LRBV02000005">
    <property type="status" value="NOT_ANNOTATED_CDS"/>
    <property type="molecule type" value="Genomic_DNA"/>
</dbReference>
<dbReference type="InterPro" id="IPR001906">
    <property type="entry name" value="Terpene_synth_N"/>
</dbReference>
<dbReference type="SFLD" id="SFLDS00005">
    <property type="entry name" value="Isoprenoid_Synthase_Type_I"/>
    <property type="match status" value="1"/>
</dbReference>
<evidence type="ECO:0000259" key="6">
    <source>
        <dbReference type="Pfam" id="PF03936"/>
    </source>
</evidence>
<keyword evidence="2" id="KW-0479">Metal-binding</keyword>
<dbReference type="EnsemblPlants" id="QL05p077515:mrna">
    <property type="protein sequence ID" value="QL05p077515:mrna"/>
    <property type="gene ID" value="QL05p077515"/>
</dbReference>
<dbReference type="CDD" id="cd00684">
    <property type="entry name" value="Terpene_cyclase_plant_C1"/>
    <property type="match status" value="1"/>
</dbReference>
<dbReference type="InParanoid" id="A0A7N2LTS8"/>
<sequence>MALFTKAFFASSNPPVAPKRIPQTGNANPFSLTSLPSAPKWSIAHEHALASAPLKRQNYGIKYDTGDFSLKHAKKLKVCRHLLRELEENPVEGLKMIDAVQRLGIDYYFQEEIGTILHRQYLESSAHDDSGHCLNEVALRFRLLRQQGYHVPADVFNCFKDKEGMFNKEVKEDINGLMGLFEASQLCIEGENTLVEAGDFSRQLLNEWMSHLDYNQAKVVRNTLRHPYHRSLARFMAKNFFDNIQGTSGWFNDFQQLAKMDFNVVQSKYRKEIVQISKWWSDLGLAEELEFARDQPLKWYICSMACLTDPELSDQRIDLTKPISFIYIIDDIFDVHGTLEELTLFTEAINKWDFTGLEQLPEYMKICFNALSDITNEISHKIYQKHGWNPQDSLRKTWATLCNAFLVEAQWFASGHSPKSEEYLKNGVISSGVHVVLVHIFYLLGQHMTKETTDIVDSIPDIMSSAATILRLWDDLGSATDESQDGHDGSYIEYYMKEHQGSSVNEAREKVVNKISDAWKRLNKECLSPNPFPETFTKASLNLARLVPLLYSYDDNHSLPSLEAHMKSMFYEIVSV</sequence>
<protein>
    <submittedName>
        <fullName evidence="7">Uncharacterized protein</fullName>
    </submittedName>
</protein>
<reference evidence="7" key="2">
    <citation type="submission" date="2021-01" db="UniProtKB">
        <authorList>
            <consortium name="EnsemblPlants"/>
        </authorList>
    </citation>
    <scope>IDENTIFICATION</scope>
</reference>
<dbReference type="SUPFAM" id="SSF48239">
    <property type="entry name" value="Terpenoid cyclases/Protein prenyltransferases"/>
    <property type="match status" value="1"/>
</dbReference>
<dbReference type="Gene3D" id="1.10.600.10">
    <property type="entry name" value="Farnesyl Diphosphate Synthase"/>
    <property type="match status" value="1"/>
</dbReference>
<dbReference type="Gene3D" id="1.50.10.130">
    <property type="entry name" value="Terpene synthase, N-terminal domain"/>
    <property type="match status" value="1"/>
</dbReference>
<comment type="cofactor">
    <cofactor evidence="1">
        <name>Mg(2+)</name>
        <dbReference type="ChEBI" id="CHEBI:18420"/>
    </cofactor>
</comment>
<accession>A0A7N2LTS8</accession>
<feature type="domain" description="Terpene synthase metal-binding" evidence="6">
    <location>
        <begin position="282"/>
        <end position="520"/>
    </location>
</feature>
<dbReference type="FunCoup" id="A0A7N2LTS8">
    <property type="interactions" value="70"/>
</dbReference>
<dbReference type="OrthoDB" id="1921927at2759"/>
<dbReference type="RefSeq" id="XP_030968092.1">
    <property type="nucleotide sequence ID" value="XM_031112232.1"/>
</dbReference>
<evidence type="ECO:0000313" key="8">
    <source>
        <dbReference type="Proteomes" id="UP000594261"/>
    </source>
</evidence>
<dbReference type="Gramene" id="QL05p077515:mrna">
    <property type="protein sequence ID" value="QL05p077515:mrna"/>
    <property type="gene ID" value="QL05p077515"/>
</dbReference>
<evidence type="ECO:0000313" key="7">
    <source>
        <dbReference type="EnsemblPlants" id="QL05p077515:mrna"/>
    </source>
</evidence>
<evidence type="ECO:0000256" key="4">
    <source>
        <dbReference type="ARBA" id="ARBA00023239"/>
    </source>
</evidence>
<proteinExistence type="predicted"/>
<dbReference type="InterPro" id="IPR008949">
    <property type="entry name" value="Isoprenoid_synthase_dom_sf"/>
</dbReference>
<dbReference type="InterPro" id="IPR008930">
    <property type="entry name" value="Terpenoid_cyclase/PrenylTrfase"/>
</dbReference>
<dbReference type="Proteomes" id="UP000594261">
    <property type="component" value="Chromosome 5"/>
</dbReference>
<dbReference type="SUPFAM" id="SSF48576">
    <property type="entry name" value="Terpenoid synthases"/>
    <property type="match status" value="1"/>
</dbReference>
<name>A0A7N2LTS8_QUELO</name>
<evidence type="ECO:0000256" key="2">
    <source>
        <dbReference type="ARBA" id="ARBA00022723"/>
    </source>
</evidence>
<dbReference type="Pfam" id="PF03936">
    <property type="entry name" value="Terpene_synth_C"/>
    <property type="match status" value="1"/>
</dbReference>
<dbReference type="FunFam" id="1.10.600.10:FF:000007">
    <property type="entry name" value="Isoprene synthase, chloroplastic"/>
    <property type="match status" value="1"/>
</dbReference>
<dbReference type="GO" id="GO:0043693">
    <property type="term" value="P:monoterpene biosynthetic process"/>
    <property type="evidence" value="ECO:0007669"/>
    <property type="project" value="EnsemblPlants"/>
</dbReference>
<dbReference type="InterPro" id="IPR044814">
    <property type="entry name" value="Terpene_cyclase_plant_C1"/>
</dbReference>
<dbReference type="Pfam" id="PF01397">
    <property type="entry name" value="Terpene_synth"/>
    <property type="match status" value="1"/>
</dbReference>
<keyword evidence="4" id="KW-0456">Lyase</keyword>
<dbReference type="GO" id="GO:0034007">
    <property type="term" value="F:S-linalool synthase activity"/>
    <property type="evidence" value="ECO:0007669"/>
    <property type="project" value="EnsemblPlants"/>
</dbReference>
<keyword evidence="8" id="KW-1185">Reference proteome</keyword>
<reference evidence="7 8" key="1">
    <citation type="journal article" date="2016" name="G3 (Bethesda)">
        <title>First Draft Assembly and Annotation of the Genome of a California Endemic Oak Quercus lobata Nee (Fagaceae).</title>
        <authorList>
            <person name="Sork V.L."/>
            <person name="Fitz-Gibbon S.T."/>
            <person name="Puiu D."/>
            <person name="Crepeau M."/>
            <person name="Gugger P.F."/>
            <person name="Sherman R."/>
            <person name="Stevens K."/>
            <person name="Langley C.H."/>
            <person name="Pellegrini M."/>
            <person name="Salzberg S.L."/>
        </authorList>
    </citation>
    <scope>NUCLEOTIDE SEQUENCE [LARGE SCALE GENOMIC DNA]</scope>
    <source>
        <strain evidence="7 8">cv. SW786</strain>
    </source>
</reference>
<feature type="domain" description="Terpene synthase N-terminal" evidence="5">
    <location>
        <begin position="71"/>
        <end position="222"/>
    </location>
</feature>
<evidence type="ECO:0000256" key="3">
    <source>
        <dbReference type="ARBA" id="ARBA00022842"/>
    </source>
</evidence>
<dbReference type="GO" id="GO:0010333">
    <property type="term" value="F:terpene synthase activity"/>
    <property type="evidence" value="ECO:0007669"/>
    <property type="project" value="InterPro"/>
</dbReference>